<dbReference type="AlphaFoldDB" id="A0A8H7T463"/>
<comment type="caution">
    <text evidence="2">The sequence shown here is derived from an EMBL/GenBank/DDBJ whole genome shotgun (WGS) entry which is preliminary data.</text>
</comment>
<feature type="compositionally biased region" description="Basic and acidic residues" evidence="1">
    <location>
        <begin position="416"/>
        <end position="432"/>
    </location>
</feature>
<evidence type="ECO:0000256" key="1">
    <source>
        <dbReference type="SAM" id="MobiDB-lite"/>
    </source>
</evidence>
<protein>
    <submittedName>
        <fullName evidence="2">Uncharacterized protein</fullName>
    </submittedName>
</protein>
<evidence type="ECO:0000313" key="3">
    <source>
        <dbReference type="Proteomes" id="UP000664132"/>
    </source>
</evidence>
<accession>A0A8H7T463</accession>
<feature type="compositionally biased region" description="Basic and acidic residues" evidence="1">
    <location>
        <begin position="91"/>
        <end position="104"/>
    </location>
</feature>
<gene>
    <name evidence="2" type="ORF">IFR04_014829</name>
</gene>
<sequence>MEYLNKLLLNPLIGLAMSRSLSWPPTGKTNSVSDTHITLAIKQNVSCPGSPVRIESGEKWADEVGGTVTEGKHLFYIDKIFGITWRRREFEKSERETEPQRRETAGQCNGSLYGHLNPQYHRATPASLRSQHSIENGAVSSISPNGTYDNEVGHACGFWGNSDCMYAHRCLQAPEPTKKPFTPSPSSGHSHGPVAYAAVTPLPAYEYPMMNLVRVCARAKRIDAQEAVTGVPKRTTRFGEEVLGELYVPRHQHAVAISLVDIHTDPIRVLEKKKDSRNVSYKQAGENMPAIAIEVTEMAETENNNAENASRQTSSENRPITAPIVPGDSLITRQIKTYGIPVDPLAAPAIAPALPVAPLAPRRPKILAPNGYRVTHTEPKVVAKRCSRNKIVSNENGNKATGEKKLCKTVTQSLPAERKEEQYEKNASRKYSDPTMKTKIPTTVIEAEEVEIVA</sequence>
<keyword evidence="3" id="KW-1185">Reference proteome</keyword>
<feature type="region of interest" description="Disordered" evidence="1">
    <location>
        <begin position="301"/>
        <end position="324"/>
    </location>
</feature>
<feature type="region of interest" description="Disordered" evidence="1">
    <location>
        <begin position="91"/>
        <end position="110"/>
    </location>
</feature>
<organism evidence="2 3">
    <name type="scientific">Cadophora malorum</name>
    <dbReference type="NCBI Taxonomy" id="108018"/>
    <lineage>
        <taxon>Eukaryota</taxon>
        <taxon>Fungi</taxon>
        <taxon>Dikarya</taxon>
        <taxon>Ascomycota</taxon>
        <taxon>Pezizomycotina</taxon>
        <taxon>Leotiomycetes</taxon>
        <taxon>Helotiales</taxon>
        <taxon>Ploettnerulaceae</taxon>
        <taxon>Cadophora</taxon>
    </lineage>
</organism>
<feature type="region of interest" description="Disordered" evidence="1">
    <location>
        <begin position="403"/>
        <end position="435"/>
    </location>
</feature>
<reference evidence="2" key="1">
    <citation type="submission" date="2021-02" db="EMBL/GenBank/DDBJ databases">
        <title>Genome sequence Cadophora malorum strain M34.</title>
        <authorList>
            <person name="Stefanovic E."/>
            <person name="Vu D."/>
            <person name="Scully C."/>
            <person name="Dijksterhuis J."/>
            <person name="Roader J."/>
            <person name="Houbraken J."/>
        </authorList>
    </citation>
    <scope>NUCLEOTIDE SEQUENCE</scope>
    <source>
        <strain evidence="2">M34</strain>
    </source>
</reference>
<evidence type="ECO:0000313" key="2">
    <source>
        <dbReference type="EMBL" id="KAG4412037.1"/>
    </source>
</evidence>
<proteinExistence type="predicted"/>
<dbReference type="EMBL" id="JAFJYH010000415">
    <property type="protein sequence ID" value="KAG4412037.1"/>
    <property type="molecule type" value="Genomic_DNA"/>
</dbReference>
<dbReference type="OrthoDB" id="3540977at2759"/>
<dbReference type="Proteomes" id="UP000664132">
    <property type="component" value="Unassembled WGS sequence"/>
</dbReference>
<name>A0A8H7T463_9HELO</name>